<dbReference type="Proteomes" id="UP000187735">
    <property type="component" value="Chromosome"/>
</dbReference>
<accession>A0A1P8WB77</accession>
<evidence type="ECO:0000313" key="3">
    <source>
        <dbReference type="Proteomes" id="UP000187735"/>
    </source>
</evidence>
<dbReference type="EMBL" id="CP017641">
    <property type="protein sequence ID" value="APZ91324.1"/>
    <property type="molecule type" value="Genomic_DNA"/>
</dbReference>
<dbReference type="KEGG" id="fmr:Fuma_00912"/>
<gene>
    <name evidence="2" type="ORF">Fuma_00912</name>
</gene>
<reference evidence="2 3" key="1">
    <citation type="journal article" date="2016" name="Front. Microbiol.">
        <title>Fuerstia marisgermanicae gen. nov., sp. nov., an Unusual Member of the Phylum Planctomycetes from the German Wadden Sea.</title>
        <authorList>
            <person name="Kohn T."/>
            <person name="Heuer A."/>
            <person name="Jogler M."/>
            <person name="Vollmers J."/>
            <person name="Boedeker C."/>
            <person name="Bunk B."/>
            <person name="Rast P."/>
            <person name="Borchert D."/>
            <person name="Glockner I."/>
            <person name="Freese H.M."/>
            <person name="Klenk H.P."/>
            <person name="Overmann J."/>
            <person name="Kaster A.K."/>
            <person name="Rohde M."/>
            <person name="Wiegand S."/>
            <person name="Jogler C."/>
        </authorList>
    </citation>
    <scope>NUCLEOTIDE SEQUENCE [LARGE SCALE GENOMIC DNA]</scope>
    <source>
        <strain evidence="2 3">NH11</strain>
    </source>
</reference>
<sequence>MSTNIASSIANQDESLPKDHRVVVFGTHDDQELLAQTLATSDEFDLVTARHIVRSLPGIIPRDLSRPAAASISTAVRELGLHAVAIPVEQTPNLLHAERVHHLRLDDDGLKVVHDADSDTFWPWAAVSVISVGVVPSDAPARHRPSPTLAQGSSHRSWTDGVTIAPKMRAEAFVVLTVDEPPLAFASDELNYEYLAGRMKGSSSANFRMLTEDLLTHAPKAWVTPSTRAFIDRGPIRHYEFRTRDDFRSYTEFQKLLSDMR</sequence>
<feature type="region of interest" description="Disordered" evidence="1">
    <location>
        <begin position="138"/>
        <end position="158"/>
    </location>
</feature>
<organism evidence="2 3">
    <name type="scientific">Fuerstiella marisgermanici</name>
    <dbReference type="NCBI Taxonomy" id="1891926"/>
    <lineage>
        <taxon>Bacteria</taxon>
        <taxon>Pseudomonadati</taxon>
        <taxon>Planctomycetota</taxon>
        <taxon>Planctomycetia</taxon>
        <taxon>Planctomycetales</taxon>
        <taxon>Planctomycetaceae</taxon>
        <taxon>Fuerstiella</taxon>
    </lineage>
</organism>
<keyword evidence="3" id="KW-1185">Reference proteome</keyword>
<evidence type="ECO:0000313" key="2">
    <source>
        <dbReference type="EMBL" id="APZ91324.1"/>
    </source>
</evidence>
<evidence type="ECO:0000256" key="1">
    <source>
        <dbReference type="SAM" id="MobiDB-lite"/>
    </source>
</evidence>
<dbReference type="AlphaFoldDB" id="A0A1P8WB77"/>
<protein>
    <submittedName>
        <fullName evidence="2">Uncharacterized protein</fullName>
    </submittedName>
</protein>
<name>A0A1P8WB77_9PLAN</name>
<proteinExistence type="predicted"/>
<dbReference type="RefSeq" id="WP_077023103.1">
    <property type="nucleotide sequence ID" value="NZ_CP017641.1"/>
</dbReference>